<dbReference type="SUPFAM" id="SSF52540">
    <property type="entry name" value="P-loop containing nucleoside triphosphate hydrolases"/>
    <property type="match status" value="1"/>
</dbReference>
<dbReference type="PANTHER" id="PTHR46844">
    <property type="entry name" value="SLR5058 PROTEIN"/>
    <property type="match status" value="1"/>
</dbReference>
<dbReference type="InterPro" id="IPR027417">
    <property type="entry name" value="P-loop_NTPase"/>
</dbReference>
<proteinExistence type="predicted"/>
<dbReference type="Pfam" id="PF05729">
    <property type="entry name" value="NACHT"/>
    <property type="match status" value="1"/>
</dbReference>
<feature type="domain" description="NACHT" evidence="1">
    <location>
        <begin position="309"/>
        <end position="451"/>
    </location>
</feature>
<name>A0ABW6ZUN7_9HYPH</name>
<reference evidence="2 3" key="1">
    <citation type="submission" date="2024-02" db="EMBL/GenBank/DDBJ databases">
        <title>Expansion and revision of Xanthobacter and proposal of Roseixanthobacter gen. nov.</title>
        <authorList>
            <person name="Soltysiak M.P.M."/>
            <person name="Jalihal A."/>
            <person name="Ory A."/>
            <person name="Chrisophersen C."/>
            <person name="Lee A.D."/>
            <person name="Boulton J."/>
            <person name="Springer M."/>
        </authorList>
    </citation>
    <scope>NUCLEOTIDE SEQUENCE [LARGE SCALE GENOMIC DNA]</scope>
    <source>
        <strain evidence="2 3">23A</strain>
    </source>
</reference>
<evidence type="ECO:0000259" key="1">
    <source>
        <dbReference type="PROSITE" id="PS50837"/>
    </source>
</evidence>
<dbReference type="InterPro" id="IPR007560">
    <property type="entry name" value="Restrct_endonuc_IV_Mrr"/>
</dbReference>
<sequence length="1633" mass="178934">MPSTSPLTVVDKPLWLLDAPEPKVAPPVVTRRQLLPFGELSWQDFERLCLRLARLDGDPEHWQFYGTAGQSQGGIDILVRQAAPDGYVVWQSKRHRTFSPAKVKQAVDKFLAGSWAQRSTRFVLCTSASLTETDVADAIAAQAARLREKNIVFDTRDEAKLSEAMKDHSDLVDDFFGRGWVTAFCGEDAASKLGERLDGHEFSDLKQRLGRLYAEHFAAVDPGVIRAAAATTVALRPPLALAARFIPPDLVSSAEQGSEGWTTTVIQAPKEDTKSGSSWFADPSAPSTILTQRRDPRTVSLETWSRDLDRAVVVGPPGAGKSTLLRFLALDMLSDSPRLGGLREQFPAALPVWISFPFWTRQIKRVQAGAPVSVQGVVTAWLEAHGEPELVPLLLRAIEDQRTLLLVDGIDEWVDETSAATAVTLLQTFVGVRKLPVVVTSRPYGARLLASLDATWARFEMAPFSITQQVDFVSAWLQHLLPAPTDLTAAPARARERAETLVADIHRSPQIVPLAEVPLLLAGLLALSISGAALPRSRYRSYRELCSRMLESHPLARGRAAMAAEQADDLDPATREKVLAGLAYAVQADPTSDSSLDAVRLGAARQICHNFLVADLALQPHDAEARARRLLAVGEEALGILVRKSPEEIGFLHRAFQEFLAAQHITGLSLDEQVAIMGARATDPRWRDVLLFVVEAAPRATEVQILVETLEAARDAATPADWSVTLLLADITFSDARRPIALTRRLTESFCELVETGPDLSERAEILRRVVAGLSNEQTANLVRPRLSTWFPAWSDFNRRGAIELIAAWPEDPAVDQVLWRVLQDDDANLRMKAATGLAARCAGNDDWRARILKLAQTTSAPGVAAAAVWALANGWPNTPSTKAAVDACAEAADPVLFLIGIRARVVLGDVRDADRDCVLEQVTGREWVALDDFLAVLTLGWSGNKTVKQILLSAHRNGEGNGQAVLRALAAMYPQDDEVASQLRQDLPDRFDGLDRHEFFNVLARNFRGHPEMAALVDAWAQERDHPYELAHAAAIFPTPALKAALTATLKKPEHLIFWTVDALLNLWGMDDPDIATALRRVADWDLETMSDVADRLPEILGAEVAKPLLRQMVSEAASNDRMRGDKALEGLKAIDAIDEDPSIVGDILKMDLFGDFFVNSLTAARLIEAAPNDPRVVAFALKALRHADGLISVITLLMGHHKAVRKAILEVVAPLSAPLRVVLTPLLQARAVDDAFARDLLATGQDEVAQGVVVASAIATARTRVARDELTPQYKAYLGRELRAIGPRMDGRRLGAFTASIIAGWPQLAADVIAEETFYHIRMTDRLQENRLACEALAANWNRVEQAFSIEQIQEALSLEPGQFIERFSEYADRTPSLRKALEIVDAQAWAAGKHTSASLRFMATNQPKSRALMDRCLMVIAGHGDNWTTRQLELTAAELLANAFTGDPGVLDELARMLEHGLRSGPLAALCDGWPDSDVLEDVFQKLVNDPEQQQRHLDHASIFKVVATKSKCAAVLRNLGAAATEMRGEYWDAIPFWLPTMSRRIRVDDEIAAALMSQLTSGASVPPVRMSFASLLAGSRGIGGELSTWCRQELRKSQDAPISPFAFDVWMGTTVPVRSRLLELLRAEA</sequence>
<dbReference type="Proteomes" id="UP001604002">
    <property type="component" value="Unassembled WGS sequence"/>
</dbReference>
<dbReference type="RefSeq" id="WP_393991449.1">
    <property type="nucleotide sequence ID" value="NZ_JBAFVH010000002.1"/>
</dbReference>
<gene>
    <name evidence="2" type="ORF">V5F32_04760</name>
</gene>
<accession>A0ABW6ZUN7</accession>
<evidence type="ECO:0000313" key="3">
    <source>
        <dbReference type="Proteomes" id="UP001604002"/>
    </source>
</evidence>
<dbReference type="Gene3D" id="3.40.50.300">
    <property type="entry name" value="P-loop containing nucleotide triphosphate hydrolases"/>
    <property type="match status" value="1"/>
</dbReference>
<comment type="caution">
    <text evidence="2">The sequence shown here is derived from an EMBL/GenBank/DDBJ whole genome shotgun (WGS) entry which is preliminary data.</text>
</comment>
<dbReference type="InterPro" id="IPR016024">
    <property type="entry name" value="ARM-type_fold"/>
</dbReference>
<dbReference type="Pfam" id="PF04471">
    <property type="entry name" value="Mrr_cat"/>
    <property type="match status" value="1"/>
</dbReference>
<protein>
    <submittedName>
        <fullName evidence="2">NACHT domain-containing protein</fullName>
    </submittedName>
</protein>
<organism evidence="2 3">
    <name type="scientific">Xanthobacter oligotrophicus</name>
    <dbReference type="NCBI Taxonomy" id="2607286"/>
    <lineage>
        <taxon>Bacteria</taxon>
        <taxon>Pseudomonadati</taxon>
        <taxon>Pseudomonadota</taxon>
        <taxon>Alphaproteobacteria</taxon>
        <taxon>Hyphomicrobiales</taxon>
        <taxon>Xanthobacteraceae</taxon>
        <taxon>Xanthobacter</taxon>
    </lineage>
</organism>
<dbReference type="InterPro" id="IPR007111">
    <property type="entry name" value="NACHT_NTPase"/>
</dbReference>
<dbReference type="PROSITE" id="PS50837">
    <property type="entry name" value="NACHT"/>
    <property type="match status" value="1"/>
</dbReference>
<dbReference type="PANTHER" id="PTHR46844:SF1">
    <property type="entry name" value="SLR5058 PROTEIN"/>
    <property type="match status" value="1"/>
</dbReference>
<keyword evidence="3" id="KW-1185">Reference proteome</keyword>
<evidence type="ECO:0000313" key="2">
    <source>
        <dbReference type="EMBL" id="MFG1371469.1"/>
    </source>
</evidence>
<dbReference type="EMBL" id="JBAFVH010000002">
    <property type="protein sequence ID" value="MFG1371469.1"/>
    <property type="molecule type" value="Genomic_DNA"/>
</dbReference>
<dbReference type="SUPFAM" id="SSF48371">
    <property type="entry name" value="ARM repeat"/>
    <property type="match status" value="1"/>
</dbReference>